<organism evidence="1 2">
    <name type="scientific">Mucilaginibacter pedocola</name>
    <dbReference type="NCBI Taxonomy" id="1792845"/>
    <lineage>
        <taxon>Bacteria</taxon>
        <taxon>Pseudomonadati</taxon>
        <taxon>Bacteroidota</taxon>
        <taxon>Sphingobacteriia</taxon>
        <taxon>Sphingobacteriales</taxon>
        <taxon>Sphingobacteriaceae</taxon>
        <taxon>Mucilaginibacter</taxon>
    </lineage>
</organism>
<keyword evidence="2" id="KW-1185">Reference proteome</keyword>
<dbReference type="AlphaFoldDB" id="A0A1S9PJW1"/>
<gene>
    <name evidence="1" type="ORF">BC343_22430</name>
</gene>
<name>A0A1S9PJW1_9SPHI</name>
<evidence type="ECO:0000313" key="2">
    <source>
        <dbReference type="Proteomes" id="UP000189739"/>
    </source>
</evidence>
<dbReference type="STRING" id="1792845.BC343_22430"/>
<evidence type="ECO:0000313" key="1">
    <source>
        <dbReference type="EMBL" id="OOQ61199.1"/>
    </source>
</evidence>
<dbReference type="EMBL" id="MBTF01000003">
    <property type="protein sequence ID" value="OOQ61199.1"/>
    <property type="molecule type" value="Genomic_DNA"/>
</dbReference>
<accession>A0A1S9PJW1</accession>
<comment type="caution">
    <text evidence="1">The sequence shown here is derived from an EMBL/GenBank/DDBJ whole genome shotgun (WGS) entry which is preliminary data.</text>
</comment>
<sequence>MKNLLRTLLLPLLWLPFNVLAQSAGDLRIVFIRHAEKPATGDQLSCAGLNRALQLPKVLVAKYGVPNSVYVPTISGGKATKAARMLETAWPLATKHNLAINSKFDVDDKEGLAANLLKKSGTVLVVWEHNALPKIMKALGVHDKQLNWPGSDFDSIWVVTIHNGKAKLATDRENIQPAANCNF</sequence>
<dbReference type="CDD" id="cd07040">
    <property type="entry name" value="HP"/>
    <property type="match status" value="1"/>
</dbReference>
<evidence type="ECO:0008006" key="3">
    <source>
        <dbReference type="Google" id="ProtNLM"/>
    </source>
</evidence>
<proteinExistence type="predicted"/>
<protein>
    <recommendedName>
        <fullName evidence="3">Histidine phosphatase family protein</fullName>
    </recommendedName>
</protein>
<dbReference type="Proteomes" id="UP000189739">
    <property type="component" value="Unassembled WGS sequence"/>
</dbReference>
<dbReference type="RefSeq" id="WP_078347026.1">
    <property type="nucleotide sequence ID" value="NZ_MBTF01000003.1"/>
</dbReference>
<dbReference type="OrthoDB" id="8448116at2"/>
<reference evidence="1 2" key="1">
    <citation type="submission" date="2016-07" db="EMBL/GenBank/DDBJ databases">
        <title>Genomic analysis of zinc-resistant bacterium Mucilaginibacter pedocola TBZ30.</title>
        <authorList>
            <person name="Huang J."/>
            <person name="Tang J."/>
        </authorList>
    </citation>
    <scope>NUCLEOTIDE SEQUENCE [LARGE SCALE GENOMIC DNA]</scope>
    <source>
        <strain evidence="1 2">TBZ30</strain>
    </source>
</reference>